<dbReference type="Pfam" id="PF02875">
    <property type="entry name" value="Mur_ligase_C"/>
    <property type="match status" value="1"/>
</dbReference>
<proteinExistence type="inferred from homology"/>
<dbReference type="SUPFAM" id="SSF53244">
    <property type="entry name" value="MurD-like peptide ligases, peptide-binding domain"/>
    <property type="match status" value="1"/>
</dbReference>
<evidence type="ECO:0000256" key="1">
    <source>
        <dbReference type="ARBA" id="ARBA00005898"/>
    </source>
</evidence>
<name>A0A382EUI0_9ZZZZ</name>
<dbReference type="GO" id="GO:0016881">
    <property type="term" value="F:acid-amino acid ligase activity"/>
    <property type="evidence" value="ECO:0007669"/>
    <property type="project" value="InterPro"/>
</dbReference>
<dbReference type="PANTHER" id="PTHR23135:SF4">
    <property type="entry name" value="UDP-N-ACETYLMURAMOYL-L-ALANYL-D-GLUTAMATE--2,6-DIAMINOPIMELATE LIGASE MURE HOMOLOG, CHLOROPLASTIC"/>
    <property type="match status" value="1"/>
</dbReference>
<sequence>DQVIKGLQSVNCIPGRFEKVPCTQNFLVIVDYAHTDDALHNVLQAAKSFTTGRIITVFGCGGDRDRGKRKAMGCVAIEGSELVIVTSDNPRTEDPRRILDDILEGIPSSKFQGRDYEVIVDRKEAINFAIQQARSGDLVMIAGKGHEDYQVLKEGVIHFDDREVAVEAVRGVSKGD</sequence>
<dbReference type="Gene3D" id="3.90.190.20">
    <property type="entry name" value="Mur ligase, C-terminal domain"/>
    <property type="match status" value="1"/>
</dbReference>
<evidence type="ECO:0000259" key="2">
    <source>
        <dbReference type="Pfam" id="PF02875"/>
    </source>
</evidence>
<dbReference type="AlphaFoldDB" id="A0A382EUI0"/>
<dbReference type="FunFam" id="3.90.190.20:FF:000006">
    <property type="entry name" value="UDP-N-acetylmuramoyl-L-alanyl-D-glutamate--2,6-diaminopimelate ligase"/>
    <property type="match status" value="1"/>
</dbReference>
<evidence type="ECO:0000313" key="3">
    <source>
        <dbReference type="EMBL" id="SVB53477.1"/>
    </source>
</evidence>
<gene>
    <name evidence="3" type="ORF">METZ01_LOCUS206331</name>
</gene>
<comment type="similarity">
    <text evidence="1">Belongs to the MurCDEF family. MurE subfamily.</text>
</comment>
<accession>A0A382EUI0</accession>
<reference evidence="3" key="1">
    <citation type="submission" date="2018-05" db="EMBL/GenBank/DDBJ databases">
        <authorList>
            <person name="Lanie J.A."/>
            <person name="Ng W.-L."/>
            <person name="Kazmierczak K.M."/>
            <person name="Andrzejewski T.M."/>
            <person name="Davidsen T.M."/>
            <person name="Wayne K.J."/>
            <person name="Tettelin H."/>
            <person name="Glass J.I."/>
            <person name="Rusch D."/>
            <person name="Podicherti R."/>
            <person name="Tsui H.-C.T."/>
            <person name="Winkler M.E."/>
        </authorList>
    </citation>
    <scope>NUCLEOTIDE SEQUENCE</scope>
</reference>
<feature type="domain" description="Mur ligase C-terminal" evidence="2">
    <location>
        <begin position="15"/>
        <end position="145"/>
    </location>
</feature>
<dbReference type="InterPro" id="IPR004101">
    <property type="entry name" value="Mur_ligase_C"/>
</dbReference>
<dbReference type="EMBL" id="UINC01046012">
    <property type="protein sequence ID" value="SVB53477.1"/>
    <property type="molecule type" value="Genomic_DNA"/>
</dbReference>
<dbReference type="InterPro" id="IPR036615">
    <property type="entry name" value="Mur_ligase_C_dom_sf"/>
</dbReference>
<feature type="non-terminal residue" evidence="3">
    <location>
        <position position="1"/>
    </location>
</feature>
<organism evidence="3">
    <name type="scientific">marine metagenome</name>
    <dbReference type="NCBI Taxonomy" id="408172"/>
    <lineage>
        <taxon>unclassified sequences</taxon>
        <taxon>metagenomes</taxon>
        <taxon>ecological metagenomes</taxon>
    </lineage>
</organism>
<protein>
    <recommendedName>
        <fullName evidence="2">Mur ligase C-terminal domain-containing protein</fullName>
    </recommendedName>
</protein>
<dbReference type="PANTHER" id="PTHR23135">
    <property type="entry name" value="MUR LIGASE FAMILY MEMBER"/>
    <property type="match status" value="1"/>
</dbReference>